<accession>A0A8D8Z9U1</accession>
<dbReference type="PANTHER" id="PTHR21207">
    <property type="entry name" value="PARKIN COREGULATED GENE PROTEIN PARK2 COREGULATED"/>
    <property type="match status" value="1"/>
</dbReference>
<proteinExistence type="predicted"/>
<evidence type="ECO:0000313" key="1">
    <source>
        <dbReference type="EMBL" id="CAG6743793.1"/>
    </source>
</evidence>
<reference evidence="1" key="1">
    <citation type="submission" date="2021-05" db="EMBL/GenBank/DDBJ databases">
        <authorList>
            <person name="Alioto T."/>
            <person name="Alioto T."/>
            <person name="Gomez Garrido J."/>
        </authorList>
    </citation>
    <scope>NUCLEOTIDE SEQUENCE</scope>
</reference>
<organism evidence="1">
    <name type="scientific">Cacopsylla melanoneura</name>
    <dbReference type="NCBI Taxonomy" id="428564"/>
    <lineage>
        <taxon>Eukaryota</taxon>
        <taxon>Metazoa</taxon>
        <taxon>Ecdysozoa</taxon>
        <taxon>Arthropoda</taxon>
        <taxon>Hexapoda</taxon>
        <taxon>Insecta</taxon>
        <taxon>Pterygota</taxon>
        <taxon>Neoptera</taxon>
        <taxon>Paraneoptera</taxon>
        <taxon>Hemiptera</taxon>
        <taxon>Sternorrhyncha</taxon>
        <taxon>Psylloidea</taxon>
        <taxon>Psyllidae</taxon>
        <taxon>Psyllinae</taxon>
        <taxon>Cacopsylla</taxon>
    </lineage>
</organism>
<dbReference type="PANTHER" id="PTHR21207:SF2">
    <property type="entry name" value="PARKIN COREGULATED GENE PROTEIN"/>
    <property type="match status" value="1"/>
</dbReference>
<protein>
    <submittedName>
        <fullName evidence="1">Parkin coregulated gene protein homolog</fullName>
    </submittedName>
</protein>
<dbReference type="EMBL" id="HBUF01453789">
    <property type="protein sequence ID" value="CAG6743793.1"/>
    <property type="molecule type" value="Transcribed_RNA"/>
</dbReference>
<dbReference type="AlphaFoldDB" id="A0A8D8Z9U1"/>
<name>A0A8D8Z9U1_9HEMI</name>
<dbReference type="GO" id="GO:0051879">
    <property type="term" value="F:Hsp90 protein binding"/>
    <property type="evidence" value="ECO:0007669"/>
    <property type="project" value="TreeGrafter"/>
</dbReference>
<dbReference type="Pfam" id="PF10274">
    <property type="entry name" value="ParcG"/>
    <property type="match status" value="1"/>
</dbReference>
<dbReference type="GO" id="GO:0030544">
    <property type="term" value="F:Hsp70 protein binding"/>
    <property type="evidence" value="ECO:0007669"/>
    <property type="project" value="TreeGrafter"/>
</dbReference>
<dbReference type="InterPro" id="IPR019399">
    <property type="entry name" value="Parkin_co-regulated_protein"/>
</dbReference>
<sequence length="258" mass="29935">MVQSSEYKQCKNGVIVCRRARELQYDRRPPLPVRVVPAFSQQSLQKDTYTGFPPKSLANDKKYDFTFSFRTYYSRGDFPIAMEFRSVGNKISWKEDIKTLNYHYYLPIFFDGLRETEYPYKFFASKGIHDLLENGKDKIVPVLPHLILPIKNALSTGIPEVICETLKVIQHLVQSSPLVGEALVPFYKQILPHLNMYKNLNKNIGDSIDYSQMKRANIGDLVQETLQVLERYGGEDACIYIKYMIPTYESCILRYTVN</sequence>
<dbReference type="InterPro" id="IPR016024">
    <property type="entry name" value="ARM-type_fold"/>
</dbReference>
<dbReference type="SUPFAM" id="SSF48371">
    <property type="entry name" value="ARM repeat"/>
    <property type="match status" value="1"/>
</dbReference>